<dbReference type="EMBL" id="CAJHUC010000147">
    <property type="protein sequence ID" value="CAD7694749.1"/>
    <property type="molecule type" value="Genomic_DNA"/>
</dbReference>
<feature type="compositionally biased region" description="Gly residues" evidence="9">
    <location>
        <begin position="40"/>
        <end position="52"/>
    </location>
</feature>
<evidence type="ECO:0000256" key="8">
    <source>
        <dbReference type="ARBA" id="ARBA00023136"/>
    </source>
</evidence>
<dbReference type="Gene3D" id="1.20.58.70">
    <property type="match status" value="1"/>
</dbReference>
<sequence>MAAYHSHSLRDRTGEFFAIADRLQKQQGAASTSGSQEGTAGPGVGSRAGAGVGQSEFARRASTIGMGIHRTSAKLQSLAALARRTSMFDDPAREIAELSGMIKADITRLNADIAELQVASAARDGGTNVQSLKHSNTVVDDLRVQLKDTTKEFQDVLSLRTDNLKGQDNRRKRYSSAGGKQNGFMETQPLLRQPVAHGPGRSAHNLFGGEGGKGPSGSTAITVLGDSRQPQQQQQQQLAVASPQNSYLDSRATALHTAEATIVELGGIFQQLAHMVAEHGEMAKRIEDDVVDTDTNVMMAQTQLLKYLNGISSNRWLIMKVFMVLMAFVVIFVFLL</sequence>
<keyword evidence="3" id="KW-0813">Transport</keyword>
<dbReference type="GO" id="GO:0000139">
    <property type="term" value="C:Golgi membrane"/>
    <property type="evidence" value="ECO:0007669"/>
    <property type="project" value="TreeGrafter"/>
</dbReference>
<dbReference type="GO" id="GO:0031201">
    <property type="term" value="C:SNARE complex"/>
    <property type="evidence" value="ECO:0007669"/>
    <property type="project" value="TreeGrafter"/>
</dbReference>
<feature type="region of interest" description="Disordered" evidence="9">
    <location>
        <begin position="27"/>
        <end position="52"/>
    </location>
</feature>
<dbReference type="InterPro" id="IPR010989">
    <property type="entry name" value="SNARE"/>
</dbReference>
<dbReference type="Proteomes" id="UP000708148">
    <property type="component" value="Unassembled WGS sequence"/>
</dbReference>
<comment type="subcellular location">
    <subcellularLocation>
        <location evidence="1">Membrane</location>
        <topology evidence="1">Single-pass type IV membrane protein</topology>
    </subcellularLocation>
</comment>
<keyword evidence="4 10" id="KW-0812">Transmembrane</keyword>
<evidence type="ECO:0000313" key="12">
    <source>
        <dbReference type="EMBL" id="CAD7694749.1"/>
    </source>
</evidence>
<evidence type="ECO:0000256" key="4">
    <source>
        <dbReference type="ARBA" id="ARBA00022692"/>
    </source>
</evidence>
<dbReference type="GO" id="GO:0000149">
    <property type="term" value="F:SNARE binding"/>
    <property type="evidence" value="ECO:0007669"/>
    <property type="project" value="TreeGrafter"/>
</dbReference>
<evidence type="ECO:0000256" key="5">
    <source>
        <dbReference type="ARBA" id="ARBA00022927"/>
    </source>
</evidence>
<accession>A0A8S1IY44</accession>
<reference evidence="13" key="1">
    <citation type="submission" date="2020-12" db="EMBL/GenBank/DDBJ databases">
        <authorList>
            <person name="Iha C."/>
        </authorList>
    </citation>
    <scope>NUCLEOTIDE SEQUENCE</scope>
</reference>
<dbReference type="SMART" id="SM00397">
    <property type="entry name" value="t_SNARE"/>
    <property type="match status" value="1"/>
</dbReference>
<evidence type="ECO:0000256" key="6">
    <source>
        <dbReference type="ARBA" id="ARBA00022989"/>
    </source>
</evidence>
<gene>
    <name evidence="12" type="ORF">OSTQU699_LOCUS112</name>
    <name evidence="13" type="ORF">OSTQU699_LOCUS5014</name>
</gene>
<keyword evidence="14" id="KW-1185">Reference proteome</keyword>
<dbReference type="GO" id="GO:0006888">
    <property type="term" value="P:endoplasmic reticulum to Golgi vesicle-mediated transport"/>
    <property type="evidence" value="ECO:0007669"/>
    <property type="project" value="TreeGrafter"/>
</dbReference>
<evidence type="ECO:0000256" key="7">
    <source>
        <dbReference type="ARBA" id="ARBA00023054"/>
    </source>
</evidence>
<dbReference type="GO" id="GO:0048278">
    <property type="term" value="P:vesicle docking"/>
    <property type="evidence" value="ECO:0007669"/>
    <property type="project" value="TreeGrafter"/>
</dbReference>
<feature type="transmembrane region" description="Helical" evidence="10">
    <location>
        <begin position="316"/>
        <end position="335"/>
    </location>
</feature>
<dbReference type="PANTHER" id="PTHR19957">
    <property type="entry name" value="SYNTAXIN"/>
    <property type="match status" value="1"/>
</dbReference>
<dbReference type="GO" id="GO:0005484">
    <property type="term" value="F:SNAP receptor activity"/>
    <property type="evidence" value="ECO:0007669"/>
    <property type="project" value="TreeGrafter"/>
</dbReference>
<evidence type="ECO:0000256" key="1">
    <source>
        <dbReference type="ARBA" id="ARBA00004211"/>
    </source>
</evidence>
<evidence type="ECO:0000313" key="14">
    <source>
        <dbReference type="Proteomes" id="UP000708148"/>
    </source>
</evidence>
<dbReference type="AlphaFoldDB" id="A0A8S1IY44"/>
<dbReference type="EMBL" id="CAJHUC010001083">
    <property type="protein sequence ID" value="CAD7699655.1"/>
    <property type="molecule type" value="Genomic_DNA"/>
</dbReference>
<dbReference type="Pfam" id="PF05739">
    <property type="entry name" value="SNARE"/>
    <property type="match status" value="1"/>
</dbReference>
<dbReference type="InterPro" id="IPR021538">
    <property type="entry name" value="Syntaxin-5_N"/>
</dbReference>
<dbReference type="GO" id="GO:0006906">
    <property type="term" value="P:vesicle fusion"/>
    <property type="evidence" value="ECO:0007669"/>
    <property type="project" value="TreeGrafter"/>
</dbReference>
<proteinExistence type="inferred from homology"/>
<comment type="similarity">
    <text evidence="2">Belongs to the syntaxin family.</text>
</comment>
<dbReference type="CDD" id="cd15844">
    <property type="entry name" value="SNARE_syntaxin5"/>
    <property type="match status" value="1"/>
</dbReference>
<feature type="region of interest" description="Disordered" evidence="9">
    <location>
        <begin position="194"/>
        <end position="237"/>
    </location>
</feature>
<dbReference type="Pfam" id="PF11416">
    <property type="entry name" value="Syntaxin-5_N"/>
    <property type="match status" value="1"/>
</dbReference>
<dbReference type="PROSITE" id="PS50192">
    <property type="entry name" value="T_SNARE"/>
    <property type="match status" value="1"/>
</dbReference>
<keyword evidence="7" id="KW-0175">Coiled coil</keyword>
<keyword evidence="8 10" id="KW-0472">Membrane</keyword>
<protein>
    <recommendedName>
        <fullName evidence="11">t-SNARE coiled-coil homology domain-containing protein</fullName>
    </recommendedName>
</protein>
<keyword evidence="6 10" id="KW-1133">Transmembrane helix</keyword>
<evidence type="ECO:0000256" key="9">
    <source>
        <dbReference type="SAM" id="MobiDB-lite"/>
    </source>
</evidence>
<comment type="caution">
    <text evidence="13">The sequence shown here is derived from an EMBL/GenBank/DDBJ whole genome shotgun (WGS) entry which is preliminary data.</text>
</comment>
<dbReference type="GO" id="GO:0006886">
    <property type="term" value="P:intracellular protein transport"/>
    <property type="evidence" value="ECO:0007669"/>
    <property type="project" value="TreeGrafter"/>
</dbReference>
<keyword evidence="5" id="KW-0653">Protein transport</keyword>
<dbReference type="OrthoDB" id="421009at2759"/>
<organism evidence="13 14">
    <name type="scientific">Ostreobium quekettii</name>
    <dbReference type="NCBI Taxonomy" id="121088"/>
    <lineage>
        <taxon>Eukaryota</taxon>
        <taxon>Viridiplantae</taxon>
        <taxon>Chlorophyta</taxon>
        <taxon>core chlorophytes</taxon>
        <taxon>Ulvophyceae</taxon>
        <taxon>TCBD clade</taxon>
        <taxon>Bryopsidales</taxon>
        <taxon>Ostreobineae</taxon>
        <taxon>Ostreobiaceae</taxon>
        <taxon>Ostreobium</taxon>
    </lineage>
</organism>
<feature type="domain" description="T-SNARE coiled-coil homology" evidence="11">
    <location>
        <begin position="245"/>
        <end position="307"/>
    </location>
</feature>
<dbReference type="InterPro" id="IPR000727">
    <property type="entry name" value="T_SNARE_dom"/>
</dbReference>
<dbReference type="InterPro" id="IPR045242">
    <property type="entry name" value="Syntaxin"/>
</dbReference>
<evidence type="ECO:0000259" key="11">
    <source>
        <dbReference type="PROSITE" id="PS50192"/>
    </source>
</evidence>
<name>A0A8S1IY44_9CHLO</name>
<feature type="compositionally biased region" description="Polar residues" evidence="9">
    <location>
        <begin position="27"/>
        <end position="38"/>
    </location>
</feature>
<evidence type="ECO:0000256" key="3">
    <source>
        <dbReference type="ARBA" id="ARBA00022448"/>
    </source>
</evidence>
<dbReference type="PANTHER" id="PTHR19957:SF3">
    <property type="entry name" value="SYNTAXIN-5"/>
    <property type="match status" value="1"/>
</dbReference>
<evidence type="ECO:0000256" key="10">
    <source>
        <dbReference type="SAM" id="Phobius"/>
    </source>
</evidence>
<evidence type="ECO:0000313" key="13">
    <source>
        <dbReference type="EMBL" id="CAD7699655.1"/>
    </source>
</evidence>
<dbReference type="SUPFAM" id="SSF47661">
    <property type="entry name" value="t-snare proteins"/>
    <property type="match status" value="1"/>
</dbReference>
<evidence type="ECO:0000256" key="2">
    <source>
        <dbReference type="ARBA" id="ARBA00009063"/>
    </source>
</evidence>